<reference evidence="5" key="1">
    <citation type="journal article" date="2021" name="Nat. Commun.">
        <title>Genetic determinants of endophytism in the Arabidopsis root mycobiome.</title>
        <authorList>
            <person name="Mesny F."/>
            <person name="Miyauchi S."/>
            <person name="Thiergart T."/>
            <person name="Pickel B."/>
            <person name="Atanasova L."/>
            <person name="Karlsson M."/>
            <person name="Huettel B."/>
            <person name="Barry K.W."/>
            <person name="Haridas S."/>
            <person name="Chen C."/>
            <person name="Bauer D."/>
            <person name="Andreopoulos W."/>
            <person name="Pangilinan J."/>
            <person name="LaButti K."/>
            <person name="Riley R."/>
            <person name="Lipzen A."/>
            <person name="Clum A."/>
            <person name="Drula E."/>
            <person name="Henrissat B."/>
            <person name="Kohler A."/>
            <person name="Grigoriev I.V."/>
            <person name="Martin F.M."/>
            <person name="Hacquard S."/>
        </authorList>
    </citation>
    <scope>NUCLEOTIDE SEQUENCE</scope>
    <source>
        <strain evidence="5">MPI-SDFR-AT-0120</strain>
    </source>
</reference>
<keyword evidence="6" id="KW-1185">Reference proteome</keyword>
<keyword evidence="2" id="KW-0677">Repeat</keyword>
<accession>A0A8K0R1H2</accession>
<feature type="repeat" description="WD" evidence="3">
    <location>
        <begin position="159"/>
        <end position="201"/>
    </location>
</feature>
<feature type="compositionally biased region" description="Basic and acidic residues" evidence="4">
    <location>
        <begin position="383"/>
        <end position="396"/>
    </location>
</feature>
<comment type="caution">
    <text evidence="5">The sequence shown here is derived from an EMBL/GenBank/DDBJ whole genome shotgun (WGS) entry which is preliminary data.</text>
</comment>
<dbReference type="SUPFAM" id="SSF50978">
    <property type="entry name" value="WD40 repeat-like"/>
    <property type="match status" value="1"/>
</dbReference>
<evidence type="ECO:0000256" key="2">
    <source>
        <dbReference type="ARBA" id="ARBA00022737"/>
    </source>
</evidence>
<evidence type="ECO:0000256" key="3">
    <source>
        <dbReference type="PROSITE-ProRule" id="PRU00221"/>
    </source>
</evidence>
<evidence type="ECO:0000313" key="5">
    <source>
        <dbReference type="EMBL" id="KAH7079629.1"/>
    </source>
</evidence>
<keyword evidence="1 3" id="KW-0853">WD repeat</keyword>
<feature type="repeat" description="WD" evidence="3">
    <location>
        <begin position="64"/>
        <end position="107"/>
    </location>
</feature>
<organism evidence="5 6">
    <name type="scientific">Paraphoma chrysanthemicola</name>
    <dbReference type="NCBI Taxonomy" id="798071"/>
    <lineage>
        <taxon>Eukaryota</taxon>
        <taxon>Fungi</taxon>
        <taxon>Dikarya</taxon>
        <taxon>Ascomycota</taxon>
        <taxon>Pezizomycotina</taxon>
        <taxon>Dothideomycetes</taxon>
        <taxon>Pleosporomycetidae</taxon>
        <taxon>Pleosporales</taxon>
        <taxon>Pleosporineae</taxon>
        <taxon>Phaeosphaeriaceae</taxon>
        <taxon>Paraphoma</taxon>
    </lineage>
</organism>
<sequence>MAQSTAVASSSAGLPPNSYVYKVISTAPRQDPLTFSKLDQLAIISSDDSLRFLDPQTLNVNGSVKKANERITCLERANDGPSNIVATAGRDGLIRFWDKRTQKKALEIESPHKLISSLVCDAQKNFIAAGIENPEDGPGVSPVYVWDQRNPSAPTLSLVESHTDTVTSLQLHPSHPTLLLSSSTDGLVNIFDTSQAEEDDALYQVINHRSAIAHAGFMYPGTDIYALGTDETMSFYALQSQKEEEEEPNPKAFGDVRDALGCEYLVDIHWVGPQPFVAAGKHSESRLDLIPINKTSGGPLDYVYDLGKSIRLPGAHGDEIVRDMYTDMHTRTTYTCGEDGRIRAWKLSDAEEEVMDIDEGAEPTKKSKDKDRKERRKEKKEKRKGEDKEKARYKPY</sequence>
<dbReference type="Proteomes" id="UP000813461">
    <property type="component" value="Unassembled WGS sequence"/>
</dbReference>
<evidence type="ECO:0000256" key="1">
    <source>
        <dbReference type="ARBA" id="ARBA00022574"/>
    </source>
</evidence>
<dbReference type="PANTHER" id="PTHR22889">
    <property type="entry name" value="WD REPEAT-CONTAINING PROTEIN 89"/>
    <property type="match status" value="1"/>
</dbReference>
<feature type="compositionally biased region" description="Basic residues" evidence="4">
    <location>
        <begin position="373"/>
        <end position="382"/>
    </location>
</feature>
<protein>
    <submittedName>
        <fullName evidence="5">WD40-repeat-containing domain protein</fullName>
    </submittedName>
</protein>
<feature type="region of interest" description="Disordered" evidence="4">
    <location>
        <begin position="351"/>
        <end position="396"/>
    </location>
</feature>
<dbReference type="InterPro" id="IPR015943">
    <property type="entry name" value="WD40/YVTN_repeat-like_dom_sf"/>
</dbReference>
<proteinExistence type="predicted"/>
<dbReference type="EMBL" id="JAGMVJ010000016">
    <property type="protein sequence ID" value="KAH7079629.1"/>
    <property type="molecule type" value="Genomic_DNA"/>
</dbReference>
<dbReference type="InterPro" id="IPR039328">
    <property type="entry name" value="WDR89"/>
</dbReference>
<gene>
    <name evidence="5" type="ORF">FB567DRAFT_595618</name>
</gene>
<evidence type="ECO:0000256" key="4">
    <source>
        <dbReference type="SAM" id="MobiDB-lite"/>
    </source>
</evidence>
<dbReference type="SMART" id="SM00320">
    <property type="entry name" value="WD40"/>
    <property type="match status" value="3"/>
</dbReference>
<dbReference type="Gene3D" id="2.130.10.10">
    <property type="entry name" value="YVTN repeat-like/Quinoprotein amine dehydrogenase"/>
    <property type="match status" value="1"/>
</dbReference>
<evidence type="ECO:0000313" key="6">
    <source>
        <dbReference type="Proteomes" id="UP000813461"/>
    </source>
</evidence>
<feature type="compositionally biased region" description="Basic and acidic residues" evidence="4">
    <location>
        <begin position="362"/>
        <end position="372"/>
    </location>
</feature>
<dbReference type="InterPro" id="IPR001680">
    <property type="entry name" value="WD40_rpt"/>
</dbReference>
<name>A0A8K0R1H2_9PLEO</name>
<dbReference type="AlphaFoldDB" id="A0A8K0R1H2"/>
<dbReference type="Pfam" id="PF00400">
    <property type="entry name" value="WD40"/>
    <property type="match status" value="2"/>
</dbReference>
<dbReference type="PROSITE" id="PS50082">
    <property type="entry name" value="WD_REPEATS_2"/>
    <property type="match status" value="2"/>
</dbReference>
<dbReference type="OrthoDB" id="25131at2759"/>
<dbReference type="PANTHER" id="PTHR22889:SF0">
    <property type="entry name" value="WD REPEAT-CONTAINING PROTEIN 89"/>
    <property type="match status" value="1"/>
</dbReference>
<feature type="compositionally biased region" description="Acidic residues" evidence="4">
    <location>
        <begin position="351"/>
        <end position="361"/>
    </location>
</feature>
<dbReference type="InterPro" id="IPR036322">
    <property type="entry name" value="WD40_repeat_dom_sf"/>
</dbReference>